<reference evidence="2 3" key="1">
    <citation type="journal article" date="2019" name="ACS Chem. Biol.">
        <title>Identification and Mobilization of a Cryptic Antibiotic Biosynthesis Gene Locus from a Human-Pathogenic Nocardia Isolate.</title>
        <authorList>
            <person name="Herisse M."/>
            <person name="Ishida K."/>
            <person name="Porter J.L."/>
            <person name="Howden B."/>
            <person name="Hertweck C."/>
            <person name="Stinear T.P."/>
            <person name="Pidot S.J."/>
        </authorList>
    </citation>
    <scope>NUCLEOTIDE SEQUENCE [LARGE SCALE GENOMIC DNA]</scope>
    <source>
        <strain evidence="2 3">AUSMDU00012717</strain>
    </source>
</reference>
<dbReference type="InterPro" id="IPR018713">
    <property type="entry name" value="MPAB/Lcp_cat_dom"/>
</dbReference>
<feature type="domain" description="ER-bound oxygenase mpaB/mpaB'/Rubber oxygenase catalytic" evidence="1">
    <location>
        <begin position="66"/>
        <end position="305"/>
    </location>
</feature>
<dbReference type="Proteomes" id="UP000503540">
    <property type="component" value="Chromosome"/>
</dbReference>
<accession>A0A6G9YP64</accession>
<evidence type="ECO:0000259" key="1">
    <source>
        <dbReference type="Pfam" id="PF09995"/>
    </source>
</evidence>
<organism evidence="2 3">
    <name type="scientific">Nocardia arthritidis</name>
    <dbReference type="NCBI Taxonomy" id="228602"/>
    <lineage>
        <taxon>Bacteria</taxon>
        <taxon>Bacillati</taxon>
        <taxon>Actinomycetota</taxon>
        <taxon>Actinomycetes</taxon>
        <taxon>Mycobacteriales</taxon>
        <taxon>Nocardiaceae</taxon>
        <taxon>Nocardia</taxon>
    </lineage>
</organism>
<dbReference type="GO" id="GO:0016491">
    <property type="term" value="F:oxidoreductase activity"/>
    <property type="evidence" value="ECO:0007669"/>
    <property type="project" value="InterPro"/>
</dbReference>
<sequence>MIRRTISRERCWRGILRVAAGRRAAISLECELKASYLPRDNIVMMLHAGSVARQQPTPLGPDSLTWQIFGSLYFAPTGLFLGMVQNMHPGLGAGVEFHSRIQDEFYQRVFRSAYPILGVVFDGSRARETAREIVDHHRDIKGIDAEGRRYHALDPGTFYWAHAVFFMETLRAGDLFMGGLTAAQKEQLWREQYQWYEMYGMSMRVVPRSWPEFQQYWNDMCENMLEPTKAAWDVWHLADNAPVPIFPILRRMPKPLWEWVARPAGSGFYKFVTIGLCDPAIRRTMGFRWTDRDQRRFDRICRLFSAMNAITPDEVKYFAPRIRAGRRRAAGKRPATLPPPEAPELYWPAPEFRHDPKHYCPVHADFGADPVTRFRQATGF</sequence>
<keyword evidence="3" id="KW-1185">Reference proteome</keyword>
<dbReference type="EMBL" id="CP046172">
    <property type="protein sequence ID" value="QIS14920.1"/>
    <property type="molecule type" value="Genomic_DNA"/>
</dbReference>
<name>A0A6G9YP64_9NOCA</name>
<evidence type="ECO:0000313" key="3">
    <source>
        <dbReference type="Proteomes" id="UP000503540"/>
    </source>
</evidence>
<protein>
    <submittedName>
        <fullName evidence="2">DUF2236 domain-containing protein</fullName>
    </submittedName>
</protein>
<dbReference type="AlphaFoldDB" id="A0A6G9YP64"/>
<gene>
    <name evidence="2" type="ORF">F5544_35445</name>
</gene>
<dbReference type="Pfam" id="PF09995">
    <property type="entry name" value="MPAB_Lcp_cat"/>
    <property type="match status" value="1"/>
</dbReference>
<evidence type="ECO:0000313" key="2">
    <source>
        <dbReference type="EMBL" id="QIS14920.1"/>
    </source>
</evidence>
<dbReference type="KEGG" id="nah:F5544_35445"/>
<dbReference type="PANTHER" id="PTHR36151:SF3">
    <property type="entry name" value="ER-BOUND OXYGENASE MPAB_MPAB'_RUBBER OXYGENASE CATALYTIC DOMAIN-CONTAINING PROTEIN"/>
    <property type="match status" value="1"/>
</dbReference>
<dbReference type="PANTHER" id="PTHR36151">
    <property type="entry name" value="BLR2777 PROTEIN"/>
    <property type="match status" value="1"/>
</dbReference>
<proteinExistence type="predicted"/>